<evidence type="ECO:0000256" key="2">
    <source>
        <dbReference type="ARBA" id="ARBA00022840"/>
    </source>
</evidence>
<comment type="caution">
    <text evidence="4">The sequence shown here is derived from an EMBL/GenBank/DDBJ whole genome shotgun (WGS) entry which is preliminary data.</text>
</comment>
<dbReference type="SUPFAM" id="SSF53067">
    <property type="entry name" value="Actin-like ATPase domain"/>
    <property type="match status" value="2"/>
</dbReference>
<dbReference type="InterPro" id="IPR013126">
    <property type="entry name" value="Hsp_70_fam"/>
</dbReference>
<dbReference type="EMBL" id="WVTA01000014">
    <property type="protein sequence ID" value="KAK3202086.1"/>
    <property type="molecule type" value="Genomic_DNA"/>
</dbReference>
<dbReference type="InterPro" id="IPR043129">
    <property type="entry name" value="ATPase_NBD"/>
</dbReference>
<organism evidence="4 5">
    <name type="scientific">Pseudopithomyces chartarum</name>
    <dbReference type="NCBI Taxonomy" id="1892770"/>
    <lineage>
        <taxon>Eukaryota</taxon>
        <taxon>Fungi</taxon>
        <taxon>Dikarya</taxon>
        <taxon>Ascomycota</taxon>
        <taxon>Pezizomycotina</taxon>
        <taxon>Dothideomycetes</taxon>
        <taxon>Pleosporomycetidae</taxon>
        <taxon>Pleosporales</taxon>
        <taxon>Massarineae</taxon>
        <taxon>Didymosphaeriaceae</taxon>
        <taxon>Pseudopithomyces</taxon>
    </lineage>
</organism>
<dbReference type="Gene3D" id="3.30.30.30">
    <property type="match status" value="1"/>
</dbReference>
<reference evidence="4 5" key="1">
    <citation type="submission" date="2021-02" db="EMBL/GenBank/DDBJ databases">
        <title>Genome assembly of Pseudopithomyces chartarum.</title>
        <authorList>
            <person name="Jauregui R."/>
            <person name="Singh J."/>
            <person name="Voisey C."/>
        </authorList>
    </citation>
    <scope>NUCLEOTIDE SEQUENCE [LARGE SCALE GENOMIC DNA]</scope>
    <source>
        <strain evidence="4 5">AGR01</strain>
    </source>
</reference>
<keyword evidence="2" id="KW-0067">ATP-binding</keyword>
<name>A0AAN6RDZ8_9PLEO</name>
<dbReference type="PANTHER" id="PTHR19375">
    <property type="entry name" value="HEAT SHOCK PROTEIN 70KDA"/>
    <property type="match status" value="1"/>
</dbReference>
<accession>A0AAN6RDZ8</accession>
<dbReference type="GO" id="GO:0005524">
    <property type="term" value="F:ATP binding"/>
    <property type="evidence" value="ECO:0007669"/>
    <property type="project" value="UniProtKB-KW"/>
</dbReference>
<evidence type="ECO:0008006" key="6">
    <source>
        <dbReference type="Google" id="ProtNLM"/>
    </source>
</evidence>
<dbReference type="AlphaFoldDB" id="A0AAN6RDZ8"/>
<dbReference type="Proteomes" id="UP001280581">
    <property type="component" value="Unassembled WGS sequence"/>
</dbReference>
<dbReference type="SUPFAM" id="SSF100920">
    <property type="entry name" value="Heat shock protein 70kD (HSP70), peptide-binding domain"/>
    <property type="match status" value="1"/>
</dbReference>
<evidence type="ECO:0000313" key="5">
    <source>
        <dbReference type="Proteomes" id="UP001280581"/>
    </source>
</evidence>
<dbReference type="Pfam" id="PF00012">
    <property type="entry name" value="HSP70"/>
    <property type="match status" value="2"/>
</dbReference>
<keyword evidence="1" id="KW-0547">Nucleotide-binding</keyword>
<dbReference type="Gene3D" id="2.60.34.10">
    <property type="entry name" value="Substrate Binding Domain Of DNAk, Chain A, domain 1"/>
    <property type="match status" value="1"/>
</dbReference>
<dbReference type="Gene3D" id="3.30.420.40">
    <property type="match status" value="4"/>
</dbReference>
<gene>
    <name evidence="4" type="ORF">GRF29_161g79823</name>
</gene>
<sequence>MATTVLRNGLRSIPSVVSFTESGRVLVGEEAVEILLEHPERSVVGFKRLLGKNFSEVTDFVDAAQYKIVGLENDEIAIEMSSNDEKTHYKTTEIMALFIKELKDMAEQYIGEQVKAAIISVPFSYGDRGREAIKVAASMAGLEVPRTPNECSYPSLVPYELDEDPQYYTEKFYIVYNVDGASFEVNVVGVEDSVVEVLSGVRREPMGSGGYGNDWNHLRDLYQDKKSSPKDQNAEYGASVGGADQKPLGMSASGNGKIRAKLDNEAVNSFDISQLLEIIEQALQNSNLTVYDIHGVVVTGDTARIPELRSLIATRFGSKVPIYDQIDPRVVTTHGAALQAWFLRANVWNGACIFGDINSLTLGVETAGGIMTKIVKRGTTLPTKKRQKVTTLGDNQTSVLGTDNTNSTLFKREDYDDADLLEEHLKEGWDLEEEKTLLEMVQKRIDEGEFEIEDAEITQIVVSHKETPDEWLPCGKFCQWWQWLQHPWVGDMFLW</sequence>
<evidence type="ECO:0000256" key="1">
    <source>
        <dbReference type="ARBA" id="ARBA00022741"/>
    </source>
</evidence>
<feature type="region of interest" description="Disordered" evidence="3">
    <location>
        <begin position="225"/>
        <end position="249"/>
    </location>
</feature>
<dbReference type="InterPro" id="IPR029047">
    <property type="entry name" value="HSP70_peptide-bd_sf"/>
</dbReference>
<dbReference type="GO" id="GO:0140662">
    <property type="term" value="F:ATP-dependent protein folding chaperone"/>
    <property type="evidence" value="ECO:0007669"/>
    <property type="project" value="InterPro"/>
</dbReference>
<protein>
    <recommendedName>
        <fullName evidence="6">Actin-like ATPase domain-containing protein</fullName>
    </recommendedName>
</protein>
<dbReference type="Gene3D" id="3.90.640.10">
    <property type="entry name" value="Actin, Chain A, domain 4"/>
    <property type="match status" value="1"/>
</dbReference>
<keyword evidence="5" id="KW-1185">Reference proteome</keyword>
<proteinExistence type="predicted"/>
<evidence type="ECO:0000313" key="4">
    <source>
        <dbReference type="EMBL" id="KAK3202086.1"/>
    </source>
</evidence>
<dbReference type="PRINTS" id="PR00301">
    <property type="entry name" value="HEATSHOCK70"/>
</dbReference>
<evidence type="ECO:0000256" key="3">
    <source>
        <dbReference type="SAM" id="MobiDB-lite"/>
    </source>
</evidence>